<gene>
    <name evidence="1" type="ORF">ACFORO_42500</name>
</gene>
<dbReference type="Proteomes" id="UP001595764">
    <property type="component" value="Unassembled WGS sequence"/>
</dbReference>
<evidence type="ECO:0008006" key="3">
    <source>
        <dbReference type="Google" id="ProtNLM"/>
    </source>
</evidence>
<name>A0ABV7QXC7_9PSEU</name>
<evidence type="ECO:0000313" key="2">
    <source>
        <dbReference type="Proteomes" id="UP001595764"/>
    </source>
</evidence>
<proteinExistence type="predicted"/>
<evidence type="ECO:0000313" key="1">
    <source>
        <dbReference type="EMBL" id="MFC3516898.1"/>
    </source>
</evidence>
<protein>
    <recommendedName>
        <fullName evidence="3">P22 coat protein-protein 5 domain protein</fullName>
    </recommendedName>
</protein>
<keyword evidence="2" id="KW-1185">Reference proteome</keyword>
<dbReference type="Pfam" id="PF25209">
    <property type="entry name" value="Phage_capsid_4"/>
    <property type="match status" value="1"/>
</dbReference>
<reference evidence="2" key="1">
    <citation type="journal article" date="2019" name="Int. J. Syst. Evol. Microbiol.">
        <title>The Global Catalogue of Microorganisms (GCM) 10K type strain sequencing project: providing services to taxonomists for standard genome sequencing and annotation.</title>
        <authorList>
            <consortium name="The Broad Institute Genomics Platform"/>
            <consortium name="The Broad Institute Genome Sequencing Center for Infectious Disease"/>
            <person name="Wu L."/>
            <person name="Ma J."/>
        </authorList>
    </citation>
    <scope>NUCLEOTIDE SEQUENCE [LARGE SCALE GENOMIC DNA]</scope>
    <source>
        <strain evidence="2">CGMCC 4.7682</strain>
    </source>
</reference>
<dbReference type="RefSeq" id="WP_377870243.1">
    <property type="nucleotide sequence ID" value="NZ_JBHMAY010000021.1"/>
</dbReference>
<accession>A0ABV7QXC7</accession>
<sequence>MAIKNFIPEIWNAQMLENFHESVIAAGLVNRQYEGNATSGNTVHITGVVDVKVKDYKANGRTTSADEVADTRVDLLIDQEKNFDFFVDDIDKAQAAGSMDAYTRSASVGMAEDADKFILATGATGAGHVLPTPTTAVSTGDGAFNVIRDLRKTFNKAHIPQTQRVLLINAEFEALLEDASSKLMAANTAGDTQTLRSAHIGRLLNFDIYSTENLPNTDKAQALAFYQPAIAYVSQIEKTEGLRAQNKFADRLRGLHVYGGKVILPEAVAVWTNA</sequence>
<organism evidence="1 2">
    <name type="scientific">Amycolatopsis halotolerans</name>
    <dbReference type="NCBI Taxonomy" id="330083"/>
    <lineage>
        <taxon>Bacteria</taxon>
        <taxon>Bacillati</taxon>
        <taxon>Actinomycetota</taxon>
        <taxon>Actinomycetes</taxon>
        <taxon>Pseudonocardiales</taxon>
        <taxon>Pseudonocardiaceae</taxon>
        <taxon>Amycolatopsis</taxon>
    </lineage>
</organism>
<comment type="caution">
    <text evidence="1">The sequence shown here is derived from an EMBL/GenBank/DDBJ whole genome shotgun (WGS) entry which is preliminary data.</text>
</comment>
<dbReference type="EMBL" id="JBHRWI010000070">
    <property type="protein sequence ID" value="MFC3516898.1"/>
    <property type="molecule type" value="Genomic_DNA"/>
</dbReference>